<reference evidence="2" key="2">
    <citation type="submission" date="2021-04" db="EMBL/GenBank/DDBJ databases">
        <authorList>
            <person name="Gilroy R."/>
        </authorList>
    </citation>
    <scope>NUCLEOTIDE SEQUENCE</scope>
    <source>
        <strain evidence="2">1193</strain>
    </source>
</reference>
<proteinExistence type="predicted"/>
<comment type="caution">
    <text evidence="2">The sequence shown here is derived from an EMBL/GenBank/DDBJ whole genome shotgun (WGS) entry which is preliminary data.</text>
</comment>
<protein>
    <submittedName>
        <fullName evidence="2">CYTH domain-containing protein</fullName>
    </submittedName>
</protein>
<accession>A0A9D1WPF4</accession>
<name>A0A9D1WPF4_9GAMM</name>
<sequence length="284" mass="31417">MSVEIEIKLALGTTGPEQLRQHPLLQAGHDKVRLLGNTYFDTPSGELEAARMALRLRRDGNRWLQTLKTDGKGSGGYSRRREWEWPVSTGTLDHAVLGKLSGLSGLTPDVLARLQPRFTTDFERELWHLELTGAKIEVALDQGEILAAGRRVPIRELELELKEGDPQALWELALTFAETVPLRPADASKAARGSALLGGEWQLPSGTTPQAWLHHASLALDAYTDTGEHRWQTLARESLHTLAASGYSEAGQLAARLEEPDWLEINPDFNFGRQALRLAQRLAG</sequence>
<dbReference type="PANTHER" id="PTHR39569">
    <property type="entry name" value="INORGANIC TRIPHOSPHATASE"/>
    <property type="match status" value="1"/>
</dbReference>
<reference evidence="2" key="1">
    <citation type="journal article" date="2021" name="PeerJ">
        <title>Extensive microbial diversity within the chicken gut microbiome revealed by metagenomics and culture.</title>
        <authorList>
            <person name="Gilroy R."/>
            <person name="Ravi A."/>
            <person name="Getino M."/>
            <person name="Pursley I."/>
            <person name="Horton D.L."/>
            <person name="Alikhan N.F."/>
            <person name="Baker D."/>
            <person name="Gharbi K."/>
            <person name="Hall N."/>
            <person name="Watson M."/>
            <person name="Adriaenssens E.M."/>
            <person name="Foster-Nyarko E."/>
            <person name="Jarju S."/>
            <person name="Secka A."/>
            <person name="Antonio M."/>
            <person name="Oren A."/>
            <person name="Chaudhuri R.R."/>
            <person name="La Ragione R."/>
            <person name="Hildebrand F."/>
            <person name="Pallen M.J."/>
        </authorList>
    </citation>
    <scope>NUCLEOTIDE SEQUENCE</scope>
    <source>
        <strain evidence="2">1193</strain>
    </source>
</reference>
<dbReference type="EMBL" id="DXFC01000318">
    <property type="protein sequence ID" value="HIX62668.1"/>
    <property type="molecule type" value="Genomic_DNA"/>
</dbReference>
<dbReference type="SMART" id="SM01118">
    <property type="entry name" value="CYTH"/>
    <property type="match status" value="1"/>
</dbReference>
<dbReference type="SUPFAM" id="SSF55154">
    <property type="entry name" value="CYTH-like phosphatases"/>
    <property type="match status" value="1"/>
</dbReference>
<dbReference type="PROSITE" id="PS51707">
    <property type="entry name" value="CYTH"/>
    <property type="match status" value="1"/>
</dbReference>
<evidence type="ECO:0000259" key="1">
    <source>
        <dbReference type="PROSITE" id="PS51707"/>
    </source>
</evidence>
<dbReference type="GO" id="GO:0050355">
    <property type="term" value="F:inorganic triphosphate phosphatase activity"/>
    <property type="evidence" value="ECO:0007669"/>
    <property type="project" value="InterPro"/>
</dbReference>
<dbReference type="InterPro" id="IPR023577">
    <property type="entry name" value="CYTH_domain"/>
</dbReference>
<feature type="domain" description="CYTH" evidence="1">
    <location>
        <begin position="2"/>
        <end position="200"/>
    </location>
</feature>
<dbReference type="CDD" id="cd07756">
    <property type="entry name" value="CYTH-like_Pase_CHAD"/>
    <property type="match status" value="1"/>
</dbReference>
<organism evidence="2 3">
    <name type="scientific">Candidatus Halomonas stercoripullorum</name>
    <dbReference type="NCBI Taxonomy" id="2838617"/>
    <lineage>
        <taxon>Bacteria</taxon>
        <taxon>Pseudomonadati</taxon>
        <taxon>Pseudomonadota</taxon>
        <taxon>Gammaproteobacteria</taxon>
        <taxon>Oceanospirillales</taxon>
        <taxon>Halomonadaceae</taxon>
        <taxon>Halomonas</taxon>
    </lineage>
</organism>
<dbReference type="GO" id="GO:0046872">
    <property type="term" value="F:metal ion binding"/>
    <property type="evidence" value="ECO:0007669"/>
    <property type="project" value="TreeGrafter"/>
</dbReference>
<dbReference type="PANTHER" id="PTHR39569:SF1">
    <property type="entry name" value="INORGANIC TRIPHOSPHATASE"/>
    <property type="match status" value="1"/>
</dbReference>
<dbReference type="InterPro" id="IPR033469">
    <property type="entry name" value="CYTH-like_dom_sf"/>
</dbReference>
<dbReference type="Pfam" id="PF01928">
    <property type="entry name" value="CYTH"/>
    <property type="match status" value="1"/>
</dbReference>
<evidence type="ECO:0000313" key="2">
    <source>
        <dbReference type="EMBL" id="HIX62668.1"/>
    </source>
</evidence>
<dbReference type="InterPro" id="IPR039013">
    <property type="entry name" value="YgiF"/>
</dbReference>
<gene>
    <name evidence="2" type="ORF">H9854_10600</name>
</gene>
<dbReference type="Proteomes" id="UP000824248">
    <property type="component" value="Unassembled WGS sequence"/>
</dbReference>
<evidence type="ECO:0000313" key="3">
    <source>
        <dbReference type="Proteomes" id="UP000824248"/>
    </source>
</evidence>
<dbReference type="AlphaFoldDB" id="A0A9D1WPF4"/>
<dbReference type="Gene3D" id="2.40.320.10">
    <property type="entry name" value="Hypothetical Protein Pfu-838710-001"/>
    <property type="match status" value="1"/>
</dbReference>